<evidence type="ECO:0000256" key="1">
    <source>
        <dbReference type="SAM" id="MobiDB-lite"/>
    </source>
</evidence>
<sequence length="128" mass="14001">MTRAGRVLKPKMAVPYVRSQQENERDTATTENAKAESSSSVPKEEEEEEKRSSQDLCSSKSISDRQNGAEPRPKQGTEDSKAVKAESSSSGTKEGEASRPPRSEKVSAGWSSEQARDWDRVVMGVALN</sequence>
<dbReference type="Proteomes" id="UP000593566">
    <property type="component" value="Unassembled WGS sequence"/>
</dbReference>
<comment type="caution">
    <text evidence="2">The sequence shown here is derived from an EMBL/GenBank/DDBJ whole genome shotgun (WGS) entry which is preliminary data.</text>
</comment>
<keyword evidence="3" id="KW-1185">Reference proteome</keyword>
<feature type="compositionally biased region" description="Basic and acidic residues" evidence="1">
    <location>
        <begin position="71"/>
        <end position="84"/>
    </location>
</feature>
<name>A0A8H6CTR7_9LECA</name>
<evidence type="ECO:0000313" key="3">
    <source>
        <dbReference type="Proteomes" id="UP000593566"/>
    </source>
</evidence>
<reference evidence="2 3" key="1">
    <citation type="journal article" date="2020" name="Genomics">
        <title>Complete, high-quality genomes from long-read metagenomic sequencing of two wolf lichen thalli reveals enigmatic genome architecture.</title>
        <authorList>
            <person name="McKenzie S.K."/>
            <person name="Walston R.F."/>
            <person name="Allen J.L."/>
        </authorList>
    </citation>
    <scope>NUCLEOTIDE SEQUENCE [LARGE SCALE GENOMIC DNA]</scope>
    <source>
        <strain evidence="2">WasteWater1</strain>
    </source>
</reference>
<dbReference type="RefSeq" id="XP_037156538.1">
    <property type="nucleotide sequence ID" value="XM_037297903.1"/>
</dbReference>
<dbReference type="EMBL" id="JACCJB010000003">
    <property type="protein sequence ID" value="KAF6228896.1"/>
    <property type="molecule type" value="Genomic_DNA"/>
</dbReference>
<gene>
    <name evidence="2" type="ORF">HO133_007008</name>
</gene>
<feature type="region of interest" description="Disordered" evidence="1">
    <location>
        <begin position="1"/>
        <end position="128"/>
    </location>
</feature>
<feature type="compositionally biased region" description="Polar residues" evidence="1">
    <location>
        <begin position="54"/>
        <end position="66"/>
    </location>
</feature>
<accession>A0A8H6CTR7</accession>
<evidence type="ECO:0000313" key="2">
    <source>
        <dbReference type="EMBL" id="KAF6228896.1"/>
    </source>
</evidence>
<proteinExistence type="predicted"/>
<feature type="compositionally biased region" description="Basic and acidic residues" evidence="1">
    <location>
        <begin position="93"/>
        <end position="105"/>
    </location>
</feature>
<dbReference type="GeneID" id="59335408"/>
<protein>
    <submittedName>
        <fullName evidence="2">Uncharacterized protein</fullName>
    </submittedName>
</protein>
<organism evidence="2 3">
    <name type="scientific">Letharia lupina</name>
    <dbReference type="NCBI Taxonomy" id="560253"/>
    <lineage>
        <taxon>Eukaryota</taxon>
        <taxon>Fungi</taxon>
        <taxon>Dikarya</taxon>
        <taxon>Ascomycota</taxon>
        <taxon>Pezizomycotina</taxon>
        <taxon>Lecanoromycetes</taxon>
        <taxon>OSLEUM clade</taxon>
        <taxon>Lecanoromycetidae</taxon>
        <taxon>Lecanorales</taxon>
        <taxon>Lecanorineae</taxon>
        <taxon>Parmeliaceae</taxon>
        <taxon>Letharia</taxon>
    </lineage>
</organism>
<dbReference type="AlphaFoldDB" id="A0A8H6CTR7"/>